<dbReference type="PANTHER" id="PTHR46211:SF1">
    <property type="entry name" value="GLYCEROPHOSPHODIESTER PHOSPHODIESTERASE, CYTOPLASMIC"/>
    <property type="match status" value="1"/>
</dbReference>
<gene>
    <name evidence="2" type="ORF">LAL4801_00276</name>
</gene>
<dbReference type="STRING" id="187304.B0E33_00285"/>
<dbReference type="AlphaFoldDB" id="A0A0M6XXX5"/>
<dbReference type="RefSeq" id="WP_055653722.1">
    <property type="nucleotide sequence ID" value="NZ_CXST01000001.1"/>
</dbReference>
<organism evidence="2 3">
    <name type="scientific">Roseibium aggregatum</name>
    <dbReference type="NCBI Taxonomy" id="187304"/>
    <lineage>
        <taxon>Bacteria</taxon>
        <taxon>Pseudomonadati</taxon>
        <taxon>Pseudomonadota</taxon>
        <taxon>Alphaproteobacteria</taxon>
        <taxon>Hyphomicrobiales</taxon>
        <taxon>Stappiaceae</taxon>
        <taxon>Roseibium</taxon>
    </lineage>
</organism>
<proteinExistence type="predicted"/>
<reference evidence="3" key="1">
    <citation type="submission" date="2015-07" db="EMBL/GenBank/DDBJ databases">
        <authorList>
            <person name="Rodrigo-Torres Lidia"/>
            <person name="Arahal R.David."/>
        </authorList>
    </citation>
    <scope>NUCLEOTIDE SEQUENCE [LARGE SCALE GENOMIC DNA]</scope>
    <source>
        <strain evidence="3">CECT 4801</strain>
    </source>
</reference>
<dbReference type="GO" id="GO:0008081">
    <property type="term" value="F:phosphoric diester hydrolase activity"/>
    <property type="evidence" value="ECO:0007669"/>
    <property type="project" value="InterPro"/>
</dbReference>
<dbReference type="PANTHER" id="PTHR46211">
    <property type="entry name" value="GLYCEROPHOSPHORYL DIESTER PHOSPHODIESTERASE"/>
    <property type="match status" value="1"/>
</dbReference>
<dbReference type="Pfam" id="PF03009">
    <property type="entry name" value="GDPD"/>
    <property type="match status" value="1"/>
</dbReference>
<dbReference type="PROSITE" id="PS51704">
    <property type="entry name" value="GP_PDE"/>
    <property type="match status" value="1"/>
</dbReference>
<dbReference type="InterPro" id="IPR030395">
    <property type="entry name" value="GP_PDE_dom"/>
</dbReference>
<dbReference type="Proteomes" id="UP000048926">
    <property type="component" value="Unassembled WGS sequence"/>
</dbReference>
<name>A0A0M6XXX5_9HYPH</name>
<keyword evidence="3" id="KW-1185">Reference proteome</keyword>
<sequence>MTPELEAIFARPIAHRGYHDADNGVIENTPTAIQHAIDKNFAIEVDVQETADGEALVFHDYTLERLAEGTGRVIDLAAPELTSIHMKTGTDKLWLLKDLFDLVDGRVPLVVEIKSLMRRDAQMDFVRHVTDQVAGYKGPACIKSFDPDMLSIAKARNASVLRGIVADGAEPGPDYARYSRVDRFILRHILHAPRTRPHFISYGVKDLPKAGPSLLRSVFKVPLMSWTVRTTEQREKADRYADQIVFEGFDPDRSAARSL</sequence>
<feature type="domain" description="GP-PDE" evidence="1">
    <location>
        <begin position="6"/>
        <end position="259"/>
    </location>
</feature>
<dbReference type="SUPFAM" id="SSF51695">
    <property type="entry name" value="PLC-like phosphodiesterases"/>
    <property type="match status" value="1"/>
</dbReference>
<dbReference type="InterPro" id="IPR017946">
    <property type="entry name" value="PLC-like_Pdiesterase_TIM-brl"/>
</dbReference>
<dbReference type="EMBL" id="CXST01000001">
    <property type="protein sequence ID" value="CTQ41856.1"/>
    <property type="molecule type" value="Genomic_DNA"/>
</dbReference>
<evidence type="ECO:0000313" key="3">
    <source>
        <dbReference type="Proteomes" id="UP000048926"/>
    </source>
</evidence>
<accession>A0A0M6XXX5</accession>
<dbReference type="Gene3D" id="3.20.20.190">
    <property type="entry name" value="Phosphatidylinositol (PI) phosphodiesterase"/>
    <property type="match status" value="1"/>
</dbReference>
<dbReference type="GO" id="GO:0006629">
    <property type="term" value="P:lipid metabolic process"/>
    <property type="evidence" value="ECO:0007669"/>
    <property type="project" value="InterPro"/>
</dbReference>
<protein>
    <submittedName>
        <fullName evidence="2">Cytoplasmic glycerophosphodiester phosphodiesterase</fullName>
    </submittedName>
</protein>
<evidence type="ECO:0000313" key="2">
    <source>
        <dbReference type="EMBL" id="CTQ41856.1"/>
    </source>
</evidence>
<evidence type="ECO:0000259" key="1">
    <source>
        <dbReference type="PROSITE" id="PS51704"/>
    </source>
</evidence>
<dbReference type="OrthoDB" id="384721at2"/>